<evidence type="ECO:0000313" key="4">
    <source>
        <dbReference type="Proteomes" id="UP001597100"/>
    </source>
</evidence>
<feature type="transmembrane region" description="Helical" evidence="1">
    <location>
        <begin position="116"/>
        <end position="134"/>
    </location>
</feature>
<reference evidence="4" key="1">
    <citation type="journal article" date="2019" name="Int. J. Syst. Evol. Microbiol.">
        <title>The Global Catalogue of Microorganisms (GCM) 10K type strain sequencing project: providing services to taxonomists for standard genome sequencing and annotation.</title>
        <authorList>
            <consortium name="The Broad Institute Genomics Platform"/>
            <consortium name="The Broad Institute Genome Sequencing Center for Infectious Disease"/>
            <person name="Wu L."/>
            <person name="Ma J."/>
        </authorList>
    </citation>
    <scope>NUCLEOTIDE SEQUENCE [LARGE SCALE GENOMIC DNA]</scope>
    <source>
        <strain evidence="4">CCUG 60898</strain>
    </source>
</reference>
<dbReference type="Proteomes" id="UP001597100">
    <property type="component" value="Unassembled WGS sequence"/>
</dbReference>
<evidence type="ECO:0000256" key="1">
    <source>
        <dbReference type="SAM" id="Phobius"/>
    </source>
</evidence>
<dbReference type="EMBL" id="JBHTJP010000032">
    <property type="protein sequence ID" value="MFD0975961.1"/>
    <property type="molecule type" value="Genomic_DNA"/>
</dbReference>
<keyword evidence="1" id="KW-0472">Membrane</keyword>
<feature type="transmembrane region" description="Helical" evidence="1">
    <location>
        <begin position="61"/>
        <end position="81"/>
    </location>
</feature>
<feature type="transmembrane region" description="Helical" evidence="1">
    <location>
        <begin position="211"/>
        <end position="230"/>
    </location>
</feature>
<feature type="transmembrane region" description="Helical" evidence="1">
    <location>
        <begin position="272"/>
        <end position="292"/>
    </location>
</feature>
<feature type="transmembrane region" description="Helical" evidence="1">
    <location>
        <begin position="6"/>
        <end position="21"/>
    </location>
</feature>
<feature type="domain" description="EamA" evidence="2">
    <location>
        <begin position="151"/>
        <end position="286"/>
    </location>
</feature>
<keyword evidence="4" id="KW-1185">Reference proteome</keyword>
<accession>A0ABW3IDB4</accession>
<sequence length="293" mass="32499">MIFLLLSVLSSSVIFVIFKLYDRFKVNTLQAIIFNYFFAFGAGMLVDDQPFNLERIPTESWFLGTFILGFMFIAVFYLAAITTQRSGLSVVSVATKMSVAIPVLFGIFLYNESTGFIKIIGIIFALFAVYLTSIKKKEGITIRKRNLIFPLLVFFGSGIIDTTLKYLETTYVAEQDVARFTSTIFGIAGCIGITILLIQKIKGSLDLNFKNLLGGIALGIPNFGSIYFLVLALRTGGVESSTIFPLNNVAIVMVSTFLGILLFKERMLPKNWIGIGFAVISIILIATAEQWMK</sequence>
<feature type="transmembrane region" description="Helical" evidence="1">
    <location>
        <begin position="88"/>
        <end position="110"/>
    </location>
</feature>
<keyword evidence="1" id="KW-0812">Transmembrane</keyword>
<dbReference type="SUPFAM" id="SSF103481">
    <property type="entry name" value="Multidrug resistance efflux transporter EmrE"/>
    <property type="match status" value="2"/>
</dbReference>
<feature type="domain" description="EamA" evidence="2">
    <location>
        <begin position="2"/>
        <end position="133"/>
    </location>
</feature>
<comment type="caution">
    <text evidence="3">The sequence shown here is derived from an EMBL/GenBank/DDBJ whole genome shotgun (WGS) entry which is preliminary data.</text>
</comment>
<keyword evidence="1" id="KW-1133">Transmembrane helix</keyword>
<organism evidence="3 4">
    <name type="scientific">Salinimicrobium gaetbulicola</name>
    <dbReference type="NCBI Taxonomy" id="999702"/>
    <lineage>
        <taxon>Bacteria</taxon>
        <taxon>Pseudomonadati</taxon>
        <taxon>Bacteroidota</taxon>
        <taxon>Flavobacteriia</taxon>
        <taxon>Flavobacteriales</taxon>
        <taxon>Flavobacteriaceae</taxon>
        <taxon>Salinimicrobium</taxon>
    </lineage>
</organism>
<dbReference type="InterPro" id="IPR037185">
    <property type="entry name" value="EmrE-like"/>
</dbReference>
<evidence type="ECO:0000259" key="2">
    <source>
        <dbReference type="Pfam" id="PF00892"/>
    </source>
</evidence>
<feature type="transmembrane region" description="Helical" evidence="1">
    <location>
        <begin position="179"/>
        <end position="199"/>
    </location>
</feature>
<proteinExistence type="predicted"/>
<dbReference type="RefSeq" id="WP_380736997.1">
    <property type="nucleotide sequence ID" value="NZ_JBHTJP010000032.1"/>
</dbReference>
<feature type="transmembrane region" description="Helical" evidence="1">
    <location>
        <begin position="146"/>
        <end position="167"/>
    </location>
</feature>
<dbReference type="Gene3D" id="1.10.3730.20">
    <property type="match status" value="1"/>
</dbReference>
<evidence type="ECO:0000313" key="3">
    <source>
        <dbReference type="EMBL" id="MFD0975961.1"/>
    </source>
</evidence>
<name>A0ABW3IDB4_9FLAO</name>
<gene>
    <name evidence="3" type="ORF">ACFQ1G_04075</name>
</gene>
<dbReference type="InterPro" id="IPR000620">
    <property type="entry name" value="EamA_dom"/>
</dbReference>
<dbReference type="Pfam" id="PF00892">
    <property type="entry name" value="EamA"/>
    <property type="match status" value="2"/>
</dbReference>
<protein>
    <submittedName>
        <fullName evidence="3">EamA family transporter</fullName>
    </submittedName>
</protein>
<feature type="transmembrane region" description="Helical" evidence="1">
    <location>
        <begin position="28"/>
        <end position="46"/>
    </location>
</feature>
<feature type="transmembrane region" description="Helical" evidence="1">
    <location>
        <begin position="242"/>
        <end position="263"/>
    </location>
</feature>